<feature type="transmembrane region" description="Helical" evidence="1">
    <location>
        <begin position="94"/>
        <end position="115"/>
    </location>
</feature>
<keyword evidence="1" id="KW-1133">Transmembrane helix</keyword>
<organism evidence="2 3">
    <name type="scientific">Burkholderia ubonensis</name>
    <dbReference type="NCBI Taxonomy" id="101571"/>
    <lineage>
        <taxon>Bacteria</taxon>
        <taxon>Pseudomonadati</taxon>
        <taxon>Pseudomonadota</taxon>
        <taxon>Betaproteobacteria</taxon>
        <taxon>Burkholderiales</taxon>
        <taxon>Burkholderiaceae</taxon>
        <taxon>Burkholderia</taxon>
        <taxon>Burkholderia cepacia complex</taxon>
    </lineage>
</organism>
<feature type="transmembrane region" description="Helical" evidence="1">
    <location>
        <begin position="69"/>
        <end position="87"/>
    </location>
</feature>
<feature type="transmembrane region" description="Helical" evidence="1">
    <location>
        <begin position="29"/>
        <end position="49"/>
    </location>
</feature>
<protein>
    <submittedName>
        <fullName evidence="2">Conjugal transfer protein TrbC</fullName>
    </submittedName>
</protein>
<dbReference type="AlphaFoldDB" id="A0A105N3Y8"/>
<accession>A0A105N3Y8</accession>
<evidence type="ECO:0000313" key="2">
    <source>
        <dbReference type="EMBL" id="KWA74627.1"/>
    </source>
</evidence>
<gene>
    <name evidence="2" type="ORF">WL29_01855</name>
</gene>
<sequence>MSTLNHSTTASAATLEDERFEQLRQWAKALLLVCLLIGLLLFISHTIAADGTEFQDASTKFEGWVKGNLGKVSALICVAIGMLVAAVRKDYQWILGGVALGMLVGIIVGIINSSFTATI</sequence>
<dbReference type="EMBL" id="LPHD01000180">
    <property type="protein sequence ID" value="KWA74627.1"/>
    <property type="molecule type" value="Genomic_DNA"/>
</dbReference>
<evidence type="ECO:0000313" key="3">
    <source>
        <dbReference type="Proteomes" id="UP000060630"/>
    </source>
</evidence>
<name>A0A105N3Y8_9BURK</name>
<dbReference type="RefSeq" id="WP_059647723.1">
    <property type="nucleotide sequence ID" value="NZ_LOVD01000114.1"/>
</dbReference>
<reference evidence="2 3" key="1">
    <citation type="submission" date="2015-11" db="EMBL/GenBank/DDBJ databases">
        <title>Expanding the genomic diversity of Burkholderia species for the development of highly accurate diagnostics.</title>
        <authorList>
            <person name="Sahl J."/>
            <person name="Keim P."/>
            <person name="Wagner D."/>
        </authorList>
    </citation>
    <scope>NUCLEOTIDE SEQUENCE [LARGE SCALE GENOMIC DNA]</scope>
    <source>
        <strain evidence="2 3">MSMB2087WGS</strain>
    </source>
</reference>
<evidence type="ECO:0000256" key="1">
    <source>
        <dbReference type="SAM" id="Phobius"/>
    </source>
</evidence>
<comment type="caution">
    <text evidence="2">The sequence shown here is derived from an EMBL/GenBank/DDBJ whole genome shotgun (WGS) entry which is preliminary data.</text>
</comment>
<keyword evidence="1" id="KW-0472">Membrane</keyword>
<dbReference type="Proteomes" id="UP000060630">
    <property type="component" value="Unassembled WGS sequence"/>
</dbReference>
<proteinExistence type="predicted"/>
<keyword evidence="1" id="KW-0812">Transmembrane</keyword>